<gene>
    <name evidence="1" type="ORF">HMPREF9442_02813</name>
</gene>
<evidence type="ECO:0000313" key="1">
    <source>
        <dbReference type="EMBL" id="EGG51251.1"/>
    </source>
</evidence>
<dbReference type="Proteomes" id="UP000005546">
    <property type="component" value="Unassembled WGS sequence"/>
</dbReference>
<reference evidence="1 2" key="1">
    <citation type="submission" date="2011-02" db="EMBL/GenBank/DDBJ databases">
        <authorList>
            <person name="Weinstock G."/>
            <person name="Sodergren E."/>
            <person name="Clifton S."/>
            <person name="Fulton L."/>
            <person name="Fulton B."/>
            <person name="Courtney L."/>
            <person name="Fronick C."/>
            <person name="Harrison M."/>
            <person name="Strong C."/>
            <person name="Farmer C."/>
            <person name="Delahaunty K."/>
            <person name="Markovic C."/>
            <person name="Hall O."/>
            <person name="Minx P."/>
            <person name="Tomlinson C."/>
            <person name="Mitreva M."/>
            <person name="Hou S."/>
            <person name="Chen J."/>
            <person name="Wollam A."/>
            <person name="Pepin K.H."/>
            <person name="Johnson M."/>
            <person name="Bhonagiri V."/>
            <person name="Zhang X."/>
            <person name="Suruliraj S."/>
            <person name="Warren W."/>
            <person name="Chinwalla A."/>
            <person name="Mardis E.R."/>
            <person name="Wilson R.K."/>
        </authorList>
    </citation>
    <scope>NUCLEOTIDE SEQUENCE [LARGE SCALE GENOMIC DNA]</scope>
    <source>
        <strain evidence="1 2">YIT 11841</strain>
    </source>
</reference>
<keyword evidence="2" id="KW-1185">Reference proteome</keyword>
<comment type="caution">
    <text evidence="1">The sequence shown here is derived from an EMBL/GenBank/DDBJ whole genome shotgun (WGS) entry which is preliminary data.</text>
</comment>
<sequence>MINRSHASLFFVKLADISERTAVRYILSSHTQKAAMTFNTNPVKPGIQLHGIFLPDMLRHPD</sequence>
<evidence type="ECO:0000313" key="2">
    <source>
        <dbReference type="Proteomes" id="UP000005546"/>
    </source>
</evidence>
<accession>F3QX78</accession>
<dbReference type="EMBL" id="AFBR01000084">
    <property type="protein sequence ID" value="EGG51251.1"/>
    <property type="molecule type" value="Genomic_DNA"/>
</dbReference>
<dbReference type="AlphaFoldDB" id="F3QX78"/>
<dbReference type="HOGENOM" id="CLU_2900141_0_0_10"/>
<proteinExistence type="predicted"/>
<name>F3QX78_9BACT</name>
<organism evidence="1 2">
    <name type="scientific">Paraprevotella xylaniphila YIT 11841</name>
    <dbReference type="NCBI Taxonomy" id="762982"/>
    <lineage>
        <taxon>Bacteria</taxon>
        <taxon>Pseudomonadati</taxon>
        <taxon>Bacteroidota</taxon>
        <taxon>Bacteroidia</taxon>
        <taxon>Bacteroidales</taxon>
        <taxon>Prevotellaceae</taxon>
        <taxon>Paraprevotella</taxon>
    </lineage>
</organism>
<protein>
    <submittedName>
        <fullName evidence="1">Conserved domain protein</fullName>
    </submittedName>
</protein>